<feature type="repeat" description="WD" evidence="4">
    <location>
        <begin position="625"/>
        <end position="667"/>
    </location>
</feature>
<dbReference type="Gene3D" id="3.40.50.2300">
    <property type="match status" value="1"/>
</dbReference>
<evidence type="ECO:0000256" key="5">
    <source>
        <dbReference type="SAM" id="MobiDB-lite"/>
    </source>
</evidence>
<dbReference type="Gene3D" id="2.130.10.10">
    <property type="entry name" value="YVTN repeat-like/Quinoprotein amine dehydrogenase"/>
    <property type="match status" value="1"/>
</dbReference>
<keyword evidence="8" id="KW-1185">Reference proteome</keyword>
<organism evidence="7 8">
    <name type="scientific">Micractinium conductrix</name>
    <dbReference type="NCBI Taxonomy" id="554055"/>
    <lineage>
        <taxon>Eukaryota</taxon>
        <taxon>Viridiplantae</taxon>
        <taxon>Chlorophyta</taxon>
        <taxon>core chlorophytes</taxon>
        <taxon>Trebouxiophyceae</taxon>
        <taxon>Chlorellales</taxon>
        <taxon>Chlorellaceae</taxon>
        <taxon>Chlorella clade</taxon>
        <taxon>Micractinium</taxon>
    </lineage>
</organism>
<dbReference type="Proteomes" id="UP000239649">
    <property type="component" value="Unassembled WGS sequence"/>
</dbReference>
<dbReference type="PROSITE" id="PS50082">
    <property type="entry name" value="WD_REPEATS_2"/>
    <property type="match status" value="2"/>
</dbReference>
<dbReference type="InterPro" id="IPR011009">
    <property type="entry name" value="Kinase-like_dom_sf"/>
</dbReference>
<dbReference type="Pfam" id="PF00400">
    <property type="entry name" value="WD40"/>
    <property type="match status" value="3"/>
</dbReference>
<dbReference type="InterPro" id="IPR001789">
    <property type="entry name" value="Sig_transdc_resp-reg_receiver"/>
</dbReference>
<dbReference type="AlphaFoldDB" id="A0A2P6VCV1"/>
<dbReference type="SMART" id="SM00320">
    <property type="entry name" value="WD40"/>
    <property type="match status" value="7"/>
</dbReference>
<dbReference type="InterPro" id="IPR019775">
    <property type="entry name" value="WD40_repeat_CS"/>
</dbReference>
<dbReference type="PANTHER" id="PTHR44218:SF6">
    <property type="entry name" value="PROTEIN SUPPRESSOR OF PHYA-105 1"/>
    <property type="match status" value="1"/>
</dbReference>
<feature type="region of interest" description="Disordered" evidence="5">
    <location>
        <begin position="756"/>
        <end position="778"/>
    </location>
</feature>
<evidence type="ECO:0000256" key="4">
    <source>
        <dbReference type="PROSITE-ProRule" id="PRU00221"/>
    </source>
</evidence>
<dbReference type="InterPro" id="IPR001680">
    <property type="entry name" value="WD40_rpt"/>
</dbReference>
<evidence type="ECO:0000259" key="6">
    <source>
        <dbReference type="PROSITE" id="PS50110"/>
    </source>
</evidence>
<dbReference type="STRING" id="554055.A0A2P6VCV1"/>
<reference evidence="7 8" key="1">
    <citation type="journal article" date="2018" name="Plant J.">
        <title>Genome sequences of Chlorella sorokiniana UTEX 1602 and Micractinium conductrix SAG 241.80: implications to maltose excretion by a green alga.</title>
        <authorList>
            <person name="Arriola M.B."/>
            <person name="Velmurugan N."/>
            <person name="Zhang Y."/>
            <person name="Plunkett M.H."/>
            <person name="Hondzo H."/>
            <person name="Barney B.M."/>
        </authorList>
    </citation>
    <scope>NUCLEOTIDE SEQUENCE [LARGE SCALE GENOMIC DNA]</scope>
    <source>
        <strain evidence="7 8">SAG 241.80</strain>
    </source>
</reference>
<sequence>MPELNGLQLLNCVKSDANLRAVPVMMSSLDQQETVAAAVQNGAEEYLVKPVTRKEVQHIWQHVWRKRCAAAPVPQLPQEAAAAMAAATAVVAASEQHASQQQQQQQDVQQPATASLQQGAQQLALPQPGTCVVALIRSSPQAFAAGPAASLQQRQAVFFAAVATVQAAHLQQHALLCLRPSRLLFSPRHGLSMTPGSASTAEVDQLYASPEEAAGQTGCQSDLFSLGLLFLDLFFPTTIHEQRCAQLRAARAAVLPAVLSGTHTSGSTSAVQDLLLGLLQADPARRPTVHALLRSGLVADAFRLVAQLPHWRVLAAAPAASTAAAPKAAAPKAAPAAPAPGGPVDHEAVRHFLLLLRKSKQQEFVQAQAQLAALESDLGEVAARRRSRSSSADGARGGGEAPGSKRPRMSMEAEAAESESEDVPLALMGLSEEQQARLAAAMPQLEEVFFQRRQVLAAGETAPPPVPQAAAVPAAPVPAVPQAAAAAAEAASGTCRALLHLDSFARDLNELAAHSRLGLKATLRSGDLASPVEMACCAAFDRDDEFFATVGVSRRVKIFDFRACLGEDGSDAAGIMHYPALQITTRSKLSSVSWNSYVKSQLLTSDYSGLIQLWDATTAGEAAQFDEHAQRVWSVDFSTTDPMRFLSGSDDGTVRLWSVHDQSSVARIAAPANVCSVQFSPTDGHTIAFGCANYRVYLYDLRHAAQPLAVISGPQRAVSYVKFLGGGHLVSASTDSTLRLWDLREVMSASAAAPAASSVSGGSTLGGPGGAQKQQRVRPACTYTGHRNQRNFVGLSVSPDGHILCGSEDNSVYAYYRSLPFSTAQYRFGPAEGGPTGEGHQPFVSAVCWANRSRHCLAANSQGLLQILQLE</sequence>
<dbReference type="OrthoDB" id="273771at2759"/>
<dbReference type="InterPro" id="IPR044630">
    <property type="entry name" value="SPA1/2/3/4"/>
</dbReference>
<comment type="caution">
    <text evidence="3">Lacks conserved residue(s) required for the propagation of feature annotation.</text>
</comment>
<dbReference type="EMBL" id="LHPF02000012">
    <property type="protein sequence ID" value="PSC71912.1"/>
    <property type="molecule type" value="Genomic_DNA"/>
</dbReference>
<gene>
    <name evidence="7" type="ORF">C2E20_4817</name>
</gene>
<dbReference type="InterPro" id="IPR015943">
    <property type="entry name" value="WD40/YVTN_repeat-like_dom_sf"/>
</dbReference>
<evidence type="ECO:0000313" key="7">
    <source>
        <dbReference type="EMBL" id="PSC71912.1"/>
    </source>
</evidence>
<proteinExistence type="predicted"/>
<dbReference type="SUPFAM" id="SSF50978">
    <property type="entry name" value="WD40 repeat-like"/>
    <property type="match status" value="1"/>
</dbReference>
<dbReference type="InterPro" id="IPR011006">
    <property type="entry name" value="CheY-like_superfamily"/>
</dbReference>
<evidence type="ECO:0000313" key="8">
    <source>
        <dbReference type="Proteomes" id="UP000239649"/>
    </source>
</evidence>
<dbReference type="PROSITE" id="PS50294">
    <property type="entry name" value="WD_REPEATS_REGION"/>
    <property type="match status" value="1"/>
</dbReference>
<dbReference type="PRINTS" id="PR00320">
    <property type="entry name" value="GPROTEINBRPT"/>
</dbReference>
<keyword evidence="1 4" id="KW-0853">WD repeat</keyword>
<dbReference type="PANTHER" id="PTHR44218">
    <property type="entry name" value="PROTEIN SPA1-RELATED 2"/>
    <property type="match status" value="1"/>
</dbReference>
<protein>
    <submittedName>
        <fullName evidence="7">SUPPRESSOR OF PHYA-105 1</fullName>
    </submittedName>
</protein>
<comment type="caution">
    <text evidence="7">The sequence shown here is derived from an EMBL/GenBank/DDBJ whole genome shotgun (WGS) entry which is preliminary data.</text>
</comment>
<dbReference type="InterPro" id="IPR020472">
    <property type="entry name" value="WD40_PAC1"/>
</dbReference>
<dbReference type="GO" id="GO:0000160">
    <property type="term" value="P:phosphorelay signal transduction system"/>
    <property type="evidence" value="ECO:0007669"/>
    <property type="project" value="InterPro"/>
</dbReference>
<name>A0A2P6VCV1_9CHLO</name>
<dbReference type="SUPFAM" id="SSF52172">
    <property type="entry name" value="CheY-like"/>
    <property type="match status" value="1"/>
</dbReference>
<dbReference type="Gene3D" id="1.10.510.10">
    <property type="entry name" value="Transferase(Phosphotransferase) domain 1"/>
    <property type="match status" value="1"/>
</dbReference>
<evidence type="ECO:0000256" key="2">
    <source>
        <dbReference type="ARBA" id="ARBA00022737"/>
    </source>
</evidence>
<dbReference type="SUPFAM" id="SSF56112">
    <property type="entry name" value="Protein kinase-like (PK-like)"/>
    <property type="match status" value="1"/>
</dbReference>
<feature type="domain" description="Response regulatory" evidence="6">
    <location>
        <begin position="1"/>
        <end position="64"/>
    </location>
</feature>
<accession>A0A2P6VCV1</accession>
<feature type="repeat" description="WD" evidence="4">
    <location>
        <begin position="729"/>
        <end position="751"/>
    </location>
</feature>
<keyword evidence="2" id="KW-0677">Repeat</keyword>
<evidence type="ECO:0000256" key="1">
    <source>
        <dbReference type="ARBA" id="ARBA00022574"/>
    </source>
</evidence>
<feature type="region of interest" description="Disordered" evidence="5">
    <location>
        <begin position="383"/>
        <end position="422"/>
    </location>
</feature>
<dbReference type="PROSITE" id="PS00678">
    <property type="entry name" value="WD_REPEATS_1"/>
    <property type="match status" value="1"/>
</dbReference>
<dbReference type="PROSITE" id="PS50110">
    <property type="entry name" value="RESPONSE_REGULATORY"/>
    <property type="match status" value="1"/>
</dbReference>
<dbReference type="GO" id="GO:0009640">
    <property type="term" value="P:photomorphogenesis"/>
    <property type="evidence" value="ECO:0007669"/>
    <property type="project" value="InterPro"/>
</dbReference>
<dbReference type="InterPro" id="IPR036322">
    <property type="entry name" value="WD40_repeat_dom_sf"/>
</dbReference>
<evidence type="ECO:0000256" key="3">
    <source>
        <dbReference type="PROSITE-ProRule" id="PRU00169"/>
    </source>
</evidence>